<dbReference type="EMBL" id="SRLO01000224">
    <property type="protein sequence ID" value="TNN66164.1"/>
    <property type="molecule type" value="Genomic_DNA"/>
</dbReference>
<feature type="region of interest" description="Disordered" evidence="1">
    <location>
        <begin position="1"/>
        <end position="21"/>
    </location>
</feature>
<evidence type="ECO:0000313" key="3">
    <source>
        <dbReference type="Proteomes" id="UP000314294"/>
    </source>
</evidence>
<evidence type="ECO:0000313" key="2">
    <source>
        <dbReference type="EMBL" id="TNN66164.1"/>
    </source>
</evidence>
<organism evidence="2 3">
    <name type="scientific">Liparis tanakae</name>
    <name type="common">Tanaka's snailfish</name>
    <dbReference type="NCBI Taxonomy" id="230148"/>
    <lineage>
        <taxon>Eukaryota</taxon>
        <taxon>Metazoa</taxon>
        <taxon>Chordata</taxon>
        <taxon>Craniata</taxon>
        <taxon>Vertebrata</taxon>
        <taxon>Euteleostomi</taxon>
        <taxon>Actinopterygii</taxon>
        <taxon>Neopterygii</taxon>
        <taxon>Teleostei</taxon>
        <taxon>Neoteleostei</taxon>
        <taxon>Acanthomorphata</taxon>
        <taxon>Eupercaria</taxon>
        <taxon>Perciformes</taxon>
        <taxon>Cottioidei</taxon>
        <taxon>Cottales</taxon>
        <taxon>Liparidae</taxon>
        <taxon>Liparis</taxon>
    </lineage>
</organism>
<accession>A0A4Z2HMJ4</accession>
<reference evidence="2 3" key="1">
    <citation type="submission" date="2019-03" db="EMBL/GenBank/DDBJ databases">
        <title>First draft genome of Liparis tanakae, snailfish: a comprehensive survey of snailfish specific genes.</title>
        <authorList>
            <person name="Kim W."/>
            <person name="Song I."/>
            <person name="Jeong J.-H."/>
            <person name="Kim D."/>
            <person name="Kim S."/>
            <person name="Ryu S."/>
            <person name="Song J.Y."/>
            <person name="Lee S.K."/>
        </authorList>
    </citation>
    <scope>NUCLEOTIDE SEQUENCE [LARGE SCALE GENOMIC DNA]</scope>
    <source>
        <tissue evidence="2">Muscle</tissue>
    </source>
</reference>
<evidence type="ECO:0000256" key="1">
    <source>
        <dbReference type="SAM" id="MobiDB-lite"/>
    </source>
</evidence>
<sequence length="315" mass="34048">MRTRARTGTGMQIINPPHGTAASHLAPRGLGGGLRRVTAAFCRIGPLDENALELNVPRRFLRTNLCVRKEPLRLRPDLVVRPAGLPHAQGLGVGELSLEAEQDPAMAEEQLQAVLPQPGQVLVEARQHEAQQLTQTNTRASYQLPLHVFITRGADEDGVLHEADEAPKGVAFVLDLSEQGRHQSPGLPLLRGGVGAVIVQQEGPHLAADGWVDTAEEDGLAGSGSARQGGPLDGKLHAGLLIGYLTERESVEGEKVGAQDRSTLKTPHNCSRTSTFCSSHRMPWNWPPLSEGAWLSRLEAELAETQCERHKPRAM</sequence>
<dbReference type="AlphaFoldDB" id="A0A4Z2HMJ4"/>
<proteinExistence type="predicted"/>
<dbReference type="Proteomes" id="UP000314294">
    <property type="component" value="Unassembled WGS sequence"/>
</dbReference>
<keyword evidence="3" id="KW-1185">Reference proteome</keyword>
<gene>
    <name evidence="2" type="ORF">EYF80_023642</name>
</gene>
<comment type="caution">
    <text evidence="2">The sequence shown here is derived from an EMBL/GenBank/DDBJ whole genome shotgun (WGS) entry which is preliminary data.</text>
</comment>
<protein>
    <submittedName>
        <fullName evidence="2">Uncharacterized protein</fullName>
    </submittedName>
</protein>
<name>A0A4Z2HMJ4_9TELE</name>